<gene>
    <name evidence="4" type="ORF">SAMN04488540_11236</name>
</gene>
<dbReference type="GO" id="GO:0008408">
    <property type="term" value="F:3'-5' exonuclease activity"/>
    <property type="evidence" value="ECO:0007669"/>
    <property type="project" value="InterPro"/>
</dbReference>
<dbReference type="RefSeq" id="WP_090366224.1">
    <property type="nucleotide sequence ID" value="NZ_FNEM01000012.1"/>
</dbReference>
<evidence type="ECO:0000256" key="3">
    <source>
        <dbReference type="ARBA" id="ARBA00049244"/>
    </source>
</evidence>
<dbReference type="PANTHER" id="PTHR11669">
    <property type="entry name" value="REPLICATION FACTOR C / DNA POLYMERASE III GAMMA-TAU SUBUNIT"/>
    <property type="match status" value="1"/>
</dbReference>
<dbReference type="PANTHER" id="PTHR11669:SF8">
    <property type="entry name" value="DNA POLYMERASE III SUBUNIT DELTA"/>
    <property type="match status" value="1"/>
</dbReference>
<dbReference type="AlphaFoldDB" id="A0A1G8W163"/>
<keyword evidence="2" id="KW-0239">DNA-directed DNA polymerase</keyword>
<dbReference type="InterPro" id="IPR004622">
    <property type="entry name" value="DNA_pol_HolB"/>
</dbReference>
<dbReference type="NCBIfam" id="TIGR00678">
    <property type="entry name" value="holB"/>
    <property type="match status" value="1"/>
</dbReference>
<dbReference type="SUPFAM" id="SSF52540">
    <property type="entry name" value="P-loop containing nucleoside triphosphate hydrolases"/>
    <property type="match status" value="1"/>
</dbReference>
<dbReference type="GO" id="GO:0009360">
    <property type="term" value="C:DNA polymerase III complex"/>
    <property type="evidence" value="ECO:0007669"/>
    <property type="project" value="TreeGrafter"/>
</dbReference>
<dbReference type="GO" id="GO:0003887">
    <property type="term" value="F:DNA-directed DNA polymerase activity"/>
    <property type="evidence" value="ECO:0007669"/>
    <property type="project" value="UniProtKB-KW"/>
</dbReference>
<dbReference type="EC" id="2.7.7.7" evidence="1"/>
<proteinExistence type="predicted"/>
<dbReference type="InterPro" id="IPR050238">
    <property type="entry name" value="DNA_Rep/Repair_Clamp_Loader"/>
</dbReference>
<dbReference type="Pfam" id="PF13177">
    <property type="entry name" value="DNA_pol3_delta2"/>
    <property type="match status" value="1"/>
</dbReference>
<name>A0A1G8W163_9GAMM</name>
<organism evidence="4 5">
    <name type="scientific">Ferrimonas sediminum</name>
    <dbReference type="NCBI Taxonomy" id="718193"/>
    <lineage>
        <taxon>Bacteria</taxon>
        <taxon>Pseudomonadati</taxon>
        <taxon>Pseudomonadota</taxon>
        <taxon>Gammaproteobacteria</taxon>
        <taxon>Alteromonadales</taxon>
        <taxon>Ferrimonadaceae</taxon>
        <taxon>Ferrimonas</taxon>
    </lineage>
</organism>
<reference evidence="5" key="1">
    <citation type="submission" date="2016-10" db="EMBL/GenBank/DDBJ databases">
        <authorList>
            <person name="Varghese N."/>
            <person name="Submissions S."/>
        </authorList>
    </citation>
    <scope>NUCLEOTIDE SEQUENCE [LARGE SCALE GENOMIC DNA]</scope>
    <source>
        <strain evidence="5">DSM 23317</strain>
    </source>
</reference>
<keyword evidence="2" id="KW-0808">Transferase</keyword>
<comment type="catalytic activity">
    <reaction evidence="3">
        <text>DNA(n) + a 2'-deoxyribonucleoside 5'-triphosphate = DNA(n+1) + diphosphate</text>
        <dbReference type="Rhea" id="RHEA:22508"/>
        <dbReference type="Rhea" id="RHEA-COMP:17339"/>
        <dbReference type="Rhea" id="RHEA-COMP:17340"/>
        <dbReference type="ChEBI" id="CHEBI:33019"/>
        <dbReference type="ChEBI" id="CHEBI:61560"/>
        <dbReference type="ChEBI" id="CHEBI:173112"/>
        <dbReference type="EC" id="2.7.7.7"/>
    </reaction>
</comment>
<accession>A0A1G8W163</accession>
<keyword evidence="5" id="KW-1185">Reference proteome</keyword>
<sequence length="299" mass="32603">MNSLPGSLAAMPWLTPSWQLWQQARAGHRLSHGWLLCGGEGVGKHRLALALAHSLLCEQGSDCGLCRGCQLLAAGNHPDFIELKPDGKMIKVEQIRALLQELSHTAHQGGARVVVVHQADAMNGASANALLKTLEEPADGVHILLVSDHVNRLLPTIASRCQRLLVASPTLSQSQAYLGQPALPPEKLARYLKLLGGPLALHQAMEQQRLERVDAWQQAWQRSLHSGLLDAELVKLDADDAALALKLLYIELVADQKSYINQVYSRLPLARAVADAYQTFQLQSGLNHVAVFQQLLGHA</sequence>
<dbReference type="OrthoDB" id="9811073at2"/>
<dbReference type="EMBL" id="FNEM01000012">
    <property type="protein sequence ID" value="SDJ71190.1"/>
    <property type="molecule type" value="Genomic_DNA"/>
</dbReference>
<dbReference type="Gene3D" id="3.40.50.300">
    <property type="entry name" value="P-loop containing nucleotide triphosphate hydrolases"/>
    <property type="match status" value="1"/>
</dbReference>
<dbReference type="InterPro" id="IPR027417">
    <property type="entry name" value="P-loop_NTPase"/>
</dbReference>
<protein>
    <recommendedName>
        <fullName evidence="1">DNA-directed DNA polymerase</fullName>
        <ecNumber evidence="1">2.7.7.7</ecNumber>
    </recommendedName>
</protein>
<evidence type="ECO:0000313" key="5">
    <source>
        <dbReference type="Proteomes" id="UP000199527"/>
    </source>
</evidence>
<evidence type="ECO:0000313" key="4">
    <source>
        <dbReference type="EMBL" id="SDJ71190.1"/>
    </source>
</evidence>
<dbReference type="GO" id="GO:0006261">
    <property type="term" value="P:DNA-templated DNA replication"/>
    <property type="evidence" value="ECO:0007669"/>
    <property type="project" value="TreeGrafter"/>
</dbReference>
<dbReference type="Proteomes" id="UP000199527">
    <property type="component" value="Unassembled WGS sequence"/>
</dbReference>
<evidence type="ECO:0000256" key="1">
    <source>
        <dbReference type="ARBA" id="ARBA00012417"/>
    </source>
</evidence>
<evidence type="ECO:0000256" key="2">
    <source>
        <dbReference type="ARBA" id="ARBA00022932"/>
    </source>
</evidence>
<keyword evidence="2" id="KW-0548">Nucleotidyltransferase</keyword>